<keyword evidence="4" id="KW-1185">Reference proteome</keyword>
<dbReference type="RefSeq" id="XP_060302035.1">
    <property type="nucleotide sequence ID" value="XM_060439076.1"/>
</dbReference>
<evidence type="ECO:0000256" key="1">
    <source>
        <dbReference type="SAM" id="MobiDB-lite"/>
    </source>
</evidence>
<dbReference type="PANTHER" id="PTHR47203">
    <property type="match status" value="1"/>
</dbReference>
<feature type="region of interest" description="Disordered" evidence="1">
    <location>
        <begin position="261"/>
        <end position="374"/>
    </location>
</feature>
<feature type="domain" description="HhH-GPD" evidence="2">
    <location>
        <begin position="450"/>
        <end position="614"/>
    </location>
</feature>
<protein>
    <recommendedName>
        <fullName evidence="2">HhH-GPD domain-containing protein</fullName>
    </recommendedName>
</protein>
<dbReference type="EMBL" id="JAUIRO010000001">
    <property type="protein sequence ID" value="KAK0733158.1"/>
    <property type="molecule type" value="Genomic_DNA"/>
</dbReference>
<sequence>MMASISPLPAERTAAGFLDTPLEIRLIVYRFLLVKPERVVLHQNPDLIVQGPAKSHATNVLLLCRQVSDEALDVLYGENVFWAHQSAAFPDVAARIPERNRARFRRVMVSHHLDFPPGQEVLTVARAPDPAAWATLLANLRELRLLLWPPPWPAIREALDEDGVDYRPAVVLGELGQLARFYLERVACAEVLRVGLVGWHGGTAESFEKAWRRLGLPEGGAGYSLKTRFAVSRIAAEIAPKRDIIISLTHTMARRIAMTAAVAQRTQPARAARHTTKSTPKAEPAAKVKPAPDLPGTPPARANVNKECLPDLKPNPSTPTKTKAIKKEDDATPSSPLSSPNTSLPSPNTSSPSPTTSLPSPTKPSPTTPTKKPPLDLQARKLKAYTQHGSHTSPFPDFPHPTPSDCQRALAILTSLHGARARPAQLEASATRAGCGDAPCVLDALVRTILSQNTTDTNSSRAYRSLSRVYGTDGDHGRWAAVAAGGPAKLERAIRCGGLSAVKSRTILSVLDQIHAHTGGRYSLEHLRTMPADAAMRSLLAFRGVGPKTASCVALFSLGHASFAVDTHVWRLAGLLGWRPPSASRDSTHLHLDAAVPDESKYALHVLLVTHGKRCGECRAGGKAAGACPLRRAFPAGGDEGDGGEPGVKVEEVLE</sequence>
<dbReference type="AlphaFoldDB" id="A0AA40EFA8"/>
<evidence type="ECO:0000313" key="3">
    <source>
        <dbReference type="EMBL" id="KAK0733158.1"/>
    </source>
</evidence>
<dbReference type="InterPro" id="IPR011257">
    <property type="entry name" value="DNA_glycosylase"/>
</dbReference>
<evidence type="ECO:0000259" key="2">
    <source>
        <dbReference type="SMART" id="SM00478"/>
    </source>
</evidence>
<dbReference type="InterPro" id="IPR023170">
    <property type="entry name" value="HhH_base_excis_C"/>
</dbReference>
<feature type="region of interest" description="Disordered" evidence="1">
    <location>
        <begin position="385"/>
        <end position="404"/>
    </location>
</feature>
<feature type="compositionally biased region" description="Low complexity" evidence="1">
    <location>
        <begin position="281"/>
        <end position="291"/>
    </location>
</feature>
<dbReference type="Gene3D" id="1.10.340.30">
    <property type="entry name" value="Hypothetical protein, domain 2"/>
    <property type="match status" value="1"/>
</dbReference>
<dbReference type="Gene3D" id="1.10.1670.10">
    <property type="entry name" value="Helix-hairpin-Helix base-excision DNA repair enzymes (C-terminal)"/>
    <property type="match status" value="1"/>
</dbReference>
<organism evidence="3 4">
    <name type="scientific">Lasiosphaeria miniovina</name>
    <dbReference type="NCBI Taxonomy" id="1954250"/>
    <lineage>
        <taxon>Eukaryota</taxon>
        <taxon>Fungi</taxon>
        <taxon>Dikarya</taxon>
        <taxon>Ascomycota</taxon>
        <taxon>Pezizomycotina</taxon>
        <taxon>Sordariomycetes</taxon>
        <taxon>Sordariomycetidae</taxon>
        <taxon>Sordariales</taxon>
        <taxon>Lasiosphaeriaceae</taxon>
        <taxon>Lasiosphaeria</taxon>
    </lineage>
</organism>
<proteinExistence type="predicted"/>
<dbReference type="InterPro" id="IPR003265">
    <property type="entry name" value="HhH-GPD_domain"/>
</dbReference>
<reference evidence="3" key="1">
    <citation type="submission" date="2023-06" db="EMBL/GenBank/DDBJ databases">
        <title>Genome-scale phylogeny and comparative genomics of the fungal order Sordariales.</title>
        <authorList>
            <consortium name="Lawrence Berkeley National Laboratory"/>
            <person name="Hensen N."/>
            <person name="Bonometti L."/>
            <person name="Westerberg I."/>
            <person name="Brannstrom I.O."/>
            <person name="Guillou S."/>
            <person name="Cros-Aarteil S."/>
            <person name="Calhoun S."/>
            <person name="Haridas S."/>
            <person name="Kuo A."/>
            <person name="Mondo S."/>
            <person name="Pangilinan J."/>
            <person name="Riley R."/>
            <person name="LaButti K."/>
            <person name="Andreopoulos B."/>
            <person name="Lipzen A."/>
            <person name="Chen C."/>
            <person name="Yanf M."/>
            <person name="Daum C."/>
            <person name="Ng V."/>
            <person name="Clum A."/>
            <person name="Steindorff A."/>
            <person name="Ohm R."/>
            <person name="Martin F."/>
            <person name="Silar P."/>
            <person name="Natvig D."/>
            <person name="Lalanne C."/>
            <person name="Gautier V."/>
            <person name="Ament-velasquez S.L."/>
            <person name="Kruys A."/>
            <person name="Hutchinson M.I."/>
            <person name="Powell A.J."/>
            <person name="Barry K."/>
            <person name="Miller A.N."/>
            <person name="Grigoriev I.V."/>
            <person name="Debuchy R."/>
            <person name="Gladieux P."/>
            <person name="Thoren M.H."/>
            <person name="Johannesson H."/>
        </authorList>
    </citation>
    <scope>NUCLEOTIDE SEQUENCE</scope>
    <source>
        <strain evidence="3">SMH2392-1A</strain>
    </source>
</reference>
<comment type="caution">
    <text evidence="3">The sequence shown here is derived from an EMBL/GenBank/DDBJ whole genome shotgun (WGS) entry which is preliminary data.</text>
</comment>
<dbReference type="GO" id="GO:0000702">
    <property type="term" value="F:oxidized base lesion DNA N-glycosylase activity"/>
    <property type="evidence" value="ECO:0007669"/>
    <property type="project" value="UniProtKB-ARBA"/>
</dbReference>
<feature type="region of interest" description="Disordered" evidence="1">
    <location>
        <begin position="635"/>
        <end position="655"/>
    </location>
</feature>
<dbReference type="PANTHER" id="PTHR47203:SF1">
    <property type="entry name" value="HYPOTHETICAL BASE EXCISION DNA REPAIR PROTEIN (EUROFUNG)"/>
    <property type="match status" value="1"/>
</dbReference>
<dbReference type="GeneID" id="85322346"/>
<dbReference type="SMART" id="SM00478">
    <property type="entry name" value="ENDO3c"/>
    <property type="match status" value="1"/>
</dbReference>
<gene>
    <name evidence="3" type="ORF">B0T26DRAFT_669592</name>
</gene>
<evidence type="ECO:0000313" key="4">
    <source>
        <dbReference type="Proteomes" id="UP001172101"/>
    </source>
</evidence>
<dbReference type="Pfam" id="PF00730">
    <property type="entry name" value="HhH-GPD"/>
    <property type="match status" value="1"/>
</dbReference>
<accession>A0AA40EFA8</accession>
<dbReference type="GO" id="GO:0006285">
    <property type="term" value="P:base-excision repair, AP site formation"/>
    <property type="evidence" value="ECO:0007669"/>
    <property type="project" value="UniProtKB-ARBA"/>
</dbReference>
<dbReference type="Proteomes" id="UP001172101">
    <property type="component" value="Unassembled WGS sequence"/>
</dbReference>
<name>A0AA40EFA8_9PEZI</name>
<dbReference type="SUPFAM" id="SSF48150">
    <property type="entry name" value="DNA-glycosylase"/>
    <property type="match status" value="1"/>
</dbReference>
<dbReference type="CDD" id="cd00056">
    <property type="entry name" value="ENDO3c"/>
    <property type="match status" value="1"/>
</dbReference>
<feature type="compositionally biased region" description="Low complexity" evidence="1">
    <location>
        <begin position="332"/>
        <end position="360"/>
    </location>
</feature>